<reference evidence="2" key="1">
    <citation type="journal article" date="2021" name="Open Biol.">
        <title>Shared evolutionary footprints suggest mitochondrial oxidative damage underlies multiple complex I losses in fungi.</title>
        <authorList>
            <person name="Schikora-Tamarit M.A."/>
            <person name="Marcet-Houben M."/>
            <person name="Nosek J."/>
            <person name="Gabaldon T."/>
        </authorList>
    </citation>
    <scope>NUCLEOTIDE SEQUENCE</scope>
    <source>
        <strain evidence="2">CBS2887</strain>
    </source>
</reference>
<comment type="caution">
    <text evidence="2">The sequence shown here is derived from an EMBL/GenBank/DDBJ whole genome shotgun (WGS) entry which is preliminary data.</text>
</comment>
<evidence type="ECO:0000313" key="2">
    <source>
        <dbReference type="EMBL" id="KAH3686047.1"/>
    </source>
</evidence>
<name>A0A9P8Q8N4_WICPI</name>
<proteinExistence type="predicted"/>
<keyword evidence="3" id="KW-1185">Reference proteome</keyword>
<evidence type="ECO:0000313" key="3">
    <source>
        <dbReference type="Proteomes" id="UP000774326"/>
    </source>
</evidence>
<evidence type="ECO:0000256" key="1">
    <source>
        <dbReference type="SAM" id="Phobius"/>
    </source>
</evidence>
<organism evidence="2 3">
    <name type="scientific">Wickerhamomyces pijperi</name>
    <name type="common">Yeast</name>
    <name type="synonym">Pichia pijperi</name>
    <dbReference type="NCBI Taxonomy" id="599730"/>
    <lineage>
        <taxon>Eukaryota</taxon>
        <taxon>Fungi</taxon>
        <taxon>Dikarya</taxon>
        <taxon>Ascomycota</taxon>
        <taxon>Saccharomycotina</taxon>
        <taxon>Saccharomycetes</taxon>
        <taxon>Phaffomycetales</taxon>
        <taxon>Wickerhamomycetaceae</taxon>
        <taxon>Wickerhamomyces</taxon>
    </lineage>
</organism>
<dbReference type="AlphaFoldDB" id="A0A9P8Q8N4"/>
<keyword evidence="1" id="KW-1133">Transmembrane helix</keyword>
<sequence length="146" mass="16191">MFGPEVSKTILWMEYFLLALLLESIWFRTVCNLVSTSTYLSSCFGTDLSISSLTAILIPLKPALMTKPETNNPPTASREVIPKKWPEVMVTRATREVIESTRWCQALANKTLELVSLATLEVALKIHSLATMEAPAIQAALTFVMS</sequence>
<keyword evidence="1" id="KW-0472">Membrane</keyword>
<dbReference type="OrthoDB" id="10679076at2759"/>
<feature type="transmembrane region" description="Helical" evidence="1">
    <location>
        <begin position="9"/>
        <end position="27"/>
    </location>
</feature>
<keyword evidence="1" id="KW-0812">Transmembrane</keyword>
<reference evidence="2" key="2">
    <citation type="submission" date="2021-01" db="EMBL/GenBank/DDBJ databases">
        <authorList>
            <person name="Schikora-Tamarit M.A."/>
        </authorList>
    </citation>
    <scope>NUCLEOTIDE SEQUENCE</scope>
    <source>
        <strain evidence="2">CBS2887</strain>
    </source>
</reference>
<protein>
    <submittedName>
        <fullName evidence="2">Uncharacterized protein</fullName>
    </submittedName>
</protein>
<dbReference type="EMBL" id="JAEUBG010001678">
    <property type="protein sequence ID" value="KAH3686047.1"/>
    <property type="molecule type" value="Genomic_DNA"/>
</dbReference>
<accession>A0A9P8Q8N4</accession>
<gene>
    <name evidence="2" type="ORF">WICPIJ_002966</name>
</gene>
<dbReference type="Proteomes" id="UP000774326">
    <property type="component" value="Unassembled WGS sequence"/>
</dbReference>